<evidence type="ECO:0000256" key="2">
    <source>
        <dbReference type="ARBA" id="ARBA00022692"/>
    </source>
</evidence>
<keyword evidence="4 5" id="KW-0472">Membrane</keyword>
<evidence type="ECO:0000256" key="4">
    <source>
        <dbReference type="ARBA" id="ARBA00023136"/>
    </source>
</evidence>
<dbReference type="PANTHER" id="PTHR43847:SF1">
    <property type="entry name" value="BLL3993 PROTEIN"/>
    <property type="match status" value="1"/>
</dbReference>
<dbReference type="PANTHER" id="PTHR43847">
    <property type="entry name" value="BLL3993 PROTEIN"/>
    <property type="match status" value="1"/>
</dbReference>
<feature type="transmembrane region" description="Helical" evidence="5">
    <location>
        <begin position="45"/>
        <end position="70"/>
    </location>
</feature>
<sequence length="203" mass="24002">MRENLILVLPAVLIAYFQVRVIWRKLPRSQENNVKVYGEYTEKDWFLYNFLHFFAVSLFWVQLVFVVIPISRDQRVICFLLIIGYLLILLGFTISIWALRTLGLGWSGMMEYKIVREQKLCTTGPYRIIRHPIYLAVILEMIGYQLVVSSWLVFVVGIIAYLVFRNHIKNEDKLLEGEYKEVFVRYKRQVGSLFPNLRDKSGL</sequence>
<dbReference type="GO" id="GO:0012505">
    <property type="term" value="C:endomembrane system"/>
    <property type="evidence" value="ECO:0007669"/>
    <property type="project" value="UniProtKB-SubCell"/>
</dbReference>
<evidence type="ECO:0000256" key="1">
    <source>
        <dbReference type="ARBA" id="ARBA00004127"/>
    </source>
</evidence>
<evidence type="ECO:0000313" key="7">
    <source>
        <dbReference type="Proteomes" id="UP000182345"/>
    </source>
</evidence>
<dbReference type="InterPro" id="IPR007318">
    <property type="entry name" value="Phopholipid_MeTrfase"/>
</dbReference>
<organism evidence="6 7">
    <name type="scientific">Candidatus Collierbacteria bacterium CG1_02_44_10</name>
    <dbReference type="NCBI Taxonomy" id="1805087"/>
    <lineage>
        <taxon>Bacteria</taxon>
        <taxon>Candidatus Collieribacteriota</taxon>
    </lineage>
</organism>
<name>A0A1J4S1H6_9BACT</name>
<gene>
    <name evidence="6" type="ORF">AUJ42_01040</name>
</gene>
<protein>
    <recommendedName>
        <fullName evidence="8">Steroid 5-alpha reductase C-terminal domain-containing protein</fullName>
    </recommendedName>
</protein>
<dbReference type="InterPro" id="IPR052527">
    <property type="entry name" value="Metal_cation-efflux_comp"/>
</dbReference>
<accession>A0A1J4S1H6</accession>
<dbReference type="Proteomes" id="UP000182345">
    <property type="component" value="Unassembled WGS sequence"/>
</dbReference>
<dbReference type="EMBL" id="MNUK01000027">
    <property type="protein sequence ID" value="OIN92038.1"/>
    <property type="molecule type" value="Genomic_DNA"/>
</dbReference>
<reference evidence="6 7" key="1">
    <citation type="journal article" date="2016" name="Environ. Microbiol.">
        <title>Genomic resolution of a cold subsurface aquifer community provides metabolic insights for novel microbes adapted to high CO concentrations.</title>
        <authorList>
            <person name="Probst A.J."/>
            <person name="Castelle C.J."/>
            <person name="Singh A."/>
            <person name="Brown C.T."/>
            <person name="Anantharaman K."/>
            <person name="Sharon I."/>
            <person name="Hug L.A."/>
            <person name="Burstein D."/>
            <person name="Emerson J.B."/>
            <person name="Thomas B.C."/>
            <person name="Banfield J.F."/>
        </authorList>
    </citation>
    <scope>NUCLEOTIDE SEQUENCE [LARGE SCALE GENOMIC DNA]</scope>
    <source>
        <strain evidence="6">CG1_02_44_10</strain>
    </source>
</reference>
<comment type="caution">
    <text evidence="6">The sequence shown here is derived from an EMBL/GenBank/DDBJ whole genome shotgun (WGS) entry which is preliminary data.</text>
</comment>
<evidence type="ECO:0000256" key="5">
    <source>
        <dbReference type="SAM" id="Phobius"/>
    </source>
</evidence>
<evidence type="ECO:0000256" key="3">
    <source>
        <dbReference type="ARBA" id="ARBA00022989"/>
    </source>
</evidence>
<proteinExistence type="predicted"/>
<evidence type="ECO:0000313" key="6">
    <source>
        <dbReference type="EMBL" id="OIN92038.1"/>
    </source>
</evidence>
<dbReference type="Gene3D" id="1.20.120.1630">
    <property type="match status" value="1"/>
</dbReference>
<feature type="transmembrane region" description="Helical" evidence="5">
    <location>
        <begin position="142"/>
        <end position="164"/>
    </location>
</feature>
<dbReference type="AlphaFoldDB" id="A0A1J4S1H6"/>
<dbReference type="Pfam" id="PF04191">
    <property type="entry name" value="PEMT"/>
    <property type="match status" value="1"/>
</dbReference>
<evidence type="ECO:0008006" key="8">
    <source>
        <dbReference type="Google" id="ProtNLM"/>
    </source>
</evidence>
<keyword evidence="3 5" id="KW-1133">Transmembrane helix</keyword>
<keyword evidence="2 5" id="KW-0812">Transmembrane</keyword>
<feature type="transmembrane region" description="Helical" evidence="5">
    <location>
        <begin position="77"/>
        <end position="99"/>
    </location>
</feature>
<comment type="subcellular location">
    <subcellularLocation>
        <location evidence="1">Endomembrane system</location>
        <topology evidence="1">Multi-pass membrane protein</topology>
    </subcellularLocation>
</comment>